<dbReference type="InterPro" id="IPR038731">
    <property type="entry name" value="RgtA/B/C-like"/>
</dbReference>
<dbReference type="PANTHER" id="PTHR33908:SF3">
    <property type="entry name" value="UNDECAPRENYL PHOSPHATE-ALPHA-4-AMINO-4-DEOXY-L-ARABINOSE ARABINOSYL TRANSFERASE"/>
    <property type="match status" value="1"/>
</dbReference>
<evidence type="ECO:0000256" key="6">
    <source>
        <dbReference type="ARBA" id="ARBA00022989"/>
    </source>
</evidence>
<feature type="domain" description="Glycosyltransferase RgtA/B/C/D-like" evidence="10">
    <location>
        <begin position="115"/>
        <end position="270"/>
    </location>
</feature>
<feature type="region of interest" description="Disordered" evidence="8">
    <location>
        <begin position="1"/>
        <end position="43"/>
    </location>
</feature>
<sequence>MTTSLTPDTGSGTSAGTVDTAPPTAPAGRTAAASSRRRPPARPSWRRIAFGADQPRWARPSAFGLIVASGFLYLWNLTNSGWANEFYAAAIQAGSKDWTAWFFGSLDAGNAITVDKPPAAFWIPGLLGRIFGFNSFTMLLPEALMGVASVALMYAAVKRVSGPAAGLIAGGALAATPVAALMFRFNNPDAMLTFCLVLAAYMTVRAIEKAGWKWLVGVGAVLGLAFLTKMLAGIIIVPALGLAYLWAAPTTLRQRIVHLLGALGGLVAVAGAYIAAFTLTPTTVRPYMAGSQTNSFLELTFGYNGLARIFGNRGGGFGGAVRDRASDAGAAAGSAAQGGAGFGGFAGGAPGGGGPGGGFGGAAGITRMFGPTFGTEISWLLPAALILLVAGFWFTRRAVRTDRVRASLIIWGGWTILTALVFSFMTGTVHNYYTIALAPGIAGVVGIGAAELWRGRSYWPSRIVLAVAVLGTSVWTAVLLGRDASWLPWLRVVVVVLGVLAALGFLVRADRFGAGRVRAGAVALAVTALLAGGLGSAAFTVATASVGHSGAIPTSGPSGASGFGTRAGFAQFRDRLGTSPDGSAAEALGGAAAGGAGTGAAGVPGQGGFGGQMQGGPGGGASASSELVALLKQTTTKWSAATTGANSAASLELASDTNVIAMGGFMGSDPYPSLDEFKALVSKGEVTYYIAGGGMGGGFGGRGGGTTDASAITQWVEANFQAQTVGSTTVYKLVK</sequence>
<protein>
    <submittedName>
        <fullName evidence="12">Uncharacterized protein</fullName>
    </submittedName>
</protein>
<feature type="transmembrane region" description="Helical" evidence="9">
    <location>
        <begin position="406"/>
        <end position="426"/>
    </location>
</feature>
<dbReference type="PATRIC" id="fig|37927.3.peg.636"/>
<dbReference type="GO" id="GO:0016763">
    <property type="term" value="F:pentosyltransferase activity"/>
    <property type="evidence" value="ECO:0007669"/>
    <property type="project" value="TreeGrafter"/>
</dbReference>
<evidence type="ECO:0000259" key="11">
    <source>
        <dbReference type="Pfam" id="PF24878"/>
    </source>
</evidence>
<feature type="transmembrane region" description="Helical" evidence="9">
    <location>
        <begin position="377"/>
        <end position="394"/>
    </location>
</feature>
<feature type="domain" description="Putative mannosyltransferase YkcA/B-like C-terminal" evidence="11">
    <location>
        <begin position="628"/>
        <end position="719"/>
    </location>
</feature>
<dbReference type="EMBL" id="CP014518">
    <property type="protein sequence ID" value="AMM31311.1"/>
    <property type="molecule type" value="Genomic_DNA"/>
</dbReference>
<keyword evidence="13" id="KW-1185">Reference proteome</keyword>
<keyword evidence="6 9" id="KW-1133">Transmembrane helix</keyword>
<dbReference type="KEGG" id="satk:SA2016_0619"/>
<evidence type="ECO:0000313" key="13">
    <source>
        <dbReference type="Proteomes" id="UP000070134"/>
    </source>
</evidence>
<feature type="transmembrane region" description="Helical" evidence="9">
    <location>
        <begin position="214"/>
        <end position="247"/>
    </location>
</feature>
<dbReference type="AlphaFoldDB" id="A0A126ZXL9"/>
<feature type="transmembrane region" description="Helical" evidence="9">
    <location>
        <begin position="462"/>
        <end position="480"/>
    </location>
</feature>
<evidence type="ECO:0000256" key="3">
    <source>
        <dbReference type="ARBA" id="ARBA00022676"/>
    </source>
</evidence>
<keyword evidence="2" id="KW-1003">Cell membrane</keyword>
<feature type="transmembrane region" description="Helical" evidence="9">
    <location>
        <begin position="259"/>
        <end position="279"/>
    </location>
</feature>
<dbReference type="GO" id="GO:0009103">
    <property type="term" value="P:lipopolysaccharide biosynthetic process"/>
    <property type="evidence" value="ECO:0007669"/>
    <property type="project" value="UniProtKB-ARBA"/>
</dbReference>
<evidence type="ECO:0000256" key="4">
    <source>
        <dbReference type="ARBA" id="ARBA00022679"/>
    </source>
</evidence>
<keyword evidence="7 9" id="KW-0472">Membrane</keyword>
<feature type="transmembrane region" description="Helical" evidence="9">
    <location>
        <begin position="486"/>
        <end position="507"/>
    </location>
</feature>
<evidence type="ECO:0000256" key="9">
    <source>
        <dbReference type="SAM" id="Phobius"/>
    </source>
</evidence>
<feature type="transmembrane region" description="Helical" evidence="9">
    <location>
        <begin position="139"/>
        <end position="157"/>
    </location>
</feature>
<gene>
    <name evidence="12" type="ORF">SA2016_0619</name>
</gene>
<evidence type="ECO:0000256" key="2">
    <source>
        <dbReference type="ARBA" id="ARBA00022475"/>
    </source>
</evidence>
<dbReference type="Proteomes" id="UP000070134">
    <property type="component" value="Chromosome"/>
</dbReference>
<dbReference type="InterPro" id="IPR056785">
    <property type="entry name" value="YkcA/B-like_C"/>
</dbReference>
<feature type="transmembrane region" description="Helical" evidence="9">
    <location>
        <begin position="163"/>
        <end position="183"/>
    </location>
</feature>
<feature type="transmembrane region" description="Helical" evidence="9">
    <location>
        <begin position="190"/>
        <end position="208"/>
    </location>
</feature>
<proteinExistence type="predicted"/>
<keyword evidence="5 9" id="KW-0812">Transmembrane</keyword>
<dbReference type="RefSeq" id="WP_066495134.1">
    <property type="nucleotide sequence ID" value="NZ_BJMO01000023.1"/>
</dbReference>
<organism evidence="12 13">
    <name type="scientific">Sinomonas atrocyanea</name>
    <dbReference type="NCBI Taxonomy" id="37927"/>
    <lineage>
        <taxon>Bacteria</taxon>
        <taxon>Bacillati</taxon>
        <taxon>Actinomycetota</taxon>
        <taxon>Actinomycetes</taxon>
        <taxon>Micrococcales</taxon>
        <taxon>Micrococcaceae</taxon>
        <taxon>Sinomonas</taxon>
    </lineage>
</organism>
<keyword evidence="4" id="KW-0808">Transferase</keyword>
<dbReference type="Pfam" id="PF24878">
    <property type="entry name" value="YkcB_C"/>
    <property type="match status" value="1"/>
</dbReference>
<dbReference type="OrthoDB" id="5241882at2"/>
<evidence type="ECO:0000256" key="8">
    <source>
        <dbReference type="SAM" id="MobiDB-lite"/>
    </source>
</evidence>
<dbReference type="GO" id="GO:0005886">
    <property type="term" value="C:plasma membrane"/>
    <property type="evidence" value="ECO:0007669"/>
    <property type="project" value="UniProtKB-SubCell"/>
</dbReference>
<dbReference type="InterPro" id="IPR050297">
    <property type="entry name" value="LipidA_mod_glycosyltrf_83"/>
</dbReference>
<comment type="subcellular location">
    <subcellularLocation>
        <location evidence="1">Cell membrane</location>
        <topology evidence="1">Multi-pass membrane protein</topology>
    </subcellularLocation>
</comment>
<dbReference type="STRING" id="37927.SA2016_0619"/>
<reference evidence="12 13" key="1">
    <citation type="submission" date="2016-02" db="EMBL/GenBank/DDBJ databases">
        <title>Complete genome of Sinomonas atrocyanea KCTC 3377.</title>
        <authorList>
            <person name="Kim K.M."/>
        </authorList>
    </citation>
    <scope>NUCLEOTIDE SEQUENCE [LARGE SCALE GENOMIC DNA]</scope>
    <source>
        <strain evidence="12 13">KCTC 3377</strain>
    </source>
</reference>
<evidence type="ECO:0000256" key="7">
    <source>
        <dbReference type="ARBA" id="ARBA00023136"/>
    </source>
</evidence>
<name>A0A126ZXL9_9MICC</name>
<keyword evidence="3" id="KW-0328">Glycosyltransferase</keyword>
<evidence type="ECO:0000259" key="10">
    <source>
        <dbReference type="Pfam" id="PF13231"/>
    </source>
</evidence>
<dbReference type="PANTHER" id="PTHR33908">
    <property type="entry name" value="MANNOSYLTRANSFERASE YKCB-RELATED"/>
    <property type="match status" value="1"/>
</dbReference>
<dbReference type="GO" id="GO:0010041">
    <property type="term" value="P:response to iron(III) ion"/>
    <property type="evidence" value="ECO:0007669"/>
    <property type="project" value="TreeGrafter"/>
</dbReference>
<feature type="compositionally biased region" description="Polar residues" evidence="8">
    <location>
        <begin position="1"/>
        <end position="17"/>
    </location>
</feature>
<dbReference type="Pfam" id="PF13231">
    <property type="entry name" value="PMT_2"/>
    <property type="match status" value="1"/>
</dbReference>
<accession>A0A126ZXL9</accession>
<feature type="transmembrane region" description="Helical" evidence="9">
    <location>
        <begin position="519"/>
        <end position="539"/>
    </location>
</feature>
<feature type="transmembrane region" description="Helical" evidence="9">
    <location>
        <begin position="432"/>
        <end position="450"/>
    </location>
</feature>
<evidence type="ECO:0000256" key="5">
    <source>
        <dbReference type="ARBA" id="ARBA00022692"/>
    </source>
</evidence>
<feature type="compositionally biased region" description="Low complexity" evidence="8">
    <location>
        <begin position="20"/>
        <end position="34"/>
    </location>
</feature>
<evidence type="ECO:0000256" key="1">
    <source>
        <dbReference type="ARBA" id="ARBA00004651"/>
    </source>
</evidence>
<evidence type="ECO:0000313" key="12">
    <source>
        <dbReference type="EMBL" id="AMM31311.1"/>
    </source>
</evidence>